<reference evidence="1" key="1">
    <citation type="submission" date="2018-05" db="EMBL/GenBank/DDBJ databases">
        <authorList>
            <person name="Lanie J.A."/>
            <person name="Ng W.-L."/>
            <person name="Kazmierczak K.M."/>
            <person name="Andrzejewski T.M."/>
            <person name="Davidsen T.M."/>
            <person name="Wayne K.J."/>
            <person name="Tettelin H."/>
            <person name="Glass J.I."/>
            <person name="Rusch D."/>
            <person name="Podicherti R."/>
            <person name="Tsui H.-C.T."/>
            <person name="Winkler M.E."/>
        </authorList>
    </citation>
    <scope>NUCLEOTIDE SEQUENCE</scope>
</reference>
<proteinExistence type="predicted"/>
<gene>
    <name evidence="1" type="ORF">METZ01_LOCUS399139</name>
</gene>
<dbReference type="Gene3D" id="3.30.565.10">
    <property type="entry name" value="Histidine kinase-like ATPase, C-terminal domain"/>
    <property type="match status" value="1"/>
</dbReference>
<feature type="non-terminal residue" evidence="1">
    <location>
        <position position="51"/>
    </location>
</feature>
<dbReference type="EMBL" id="UINC01152217">
    <property type="protein sequence ID" value="SVD46285.1"/>
    <property type="molecule type" value="Genomic_DNA"/>
</dbReference>
<organism evidence="1">
    <name type="scientific">marine metagenome</name>
    <dbReference type="NCBI Taxonomy" id="408172"/>
    <lineage>
        <taxon>unclassified sequences</taxon>
        <taxon>metagenomes</taxon>
        <taxon>ecological metagenomes</taxon>
    </lineage>
</organism>
<evidence type="ECO:0000313" key="1">
    <source>
        <dbReference type="EMBL" id="SVD46285.1"/>
    </source>
</evidence>
<protein>
    <submittedName>
        <fullName evidence="1">Uncharacterized protein</fullName>
    </submittedName>
</protein>
<accession>A0A382VJV1</accession>
<sequence>MSIRLGKDVLDLVSGAMYIEPLTLYRELIQNSTDSIDLRYRRNAGKDGRII</sequence>
<dbReference type="InterPro" id="IPR036890">
    <property type="entry name" value="HATPase_C_sf"/>
</dbReference>
<dbReference type="AlphaFoldDB" id="A0A382VJV1"/>
<name>A0A382VJV1_9ZZZZ</name>